<dbReference type="InterPro" id="IPR021598">
    <property type="entry name" value="DUF3221"/>
</dbReference>
<proteinExistence type="predicted"/>
<gene>
    <name evidence="1" type="ORF">FN960_18320</name>
</gene>
<dbReference type="Pfam" id="PF11518">
    <property type="entry name" value="DUF3221"/>
    <property type="match status" value="1"/>
</dbReference>
<organism evidence="1 2">
    <name type="scientific">Alkalicoccobacillus porphyridii</name>
    <dbReference type="NCBI Taxonomy" id="2597270"/>
    <lineage>
        <taxon>Bacteria</taxon>
        <taxon>Bacillati</taxon>
        <taxon>Bacillota</taxon>
        <taxon>Bacilli</taxon>
        <taxon>Bacillales</taxon>
        <taxon>Bacillaceae</taxon>
        <taxon>Alkalicoccobacillus</taxon>
    </lineage>
</organism>
<reference evidence="1 2" key="1">
    <citation type="submission" date="2019-07" db="EMBL/GenBank/DDBJ databases">
        <authorList>
            <person name="Park Y.J."/>
            <person name="Jeong S.E."/>
            <person name="Jung H.S."/>
        </authorList>
    </citation>
    <scope>NUCLEOTIDE SEQUENCE [LARGE SCALE GENOMIC DNA]</scope>
    <source>
        <strain evidence="2">P16(2019)</strain>
    </source>
</reference>
<evidence type="ECO:0000313" key="2">
    <source>
        <dbReference type="Proteomes" id="UP000318521"/>
    </source>
</evidence>
<dbReference type="OrthoDB" id="2931152at2"/>
<sequence>MEGIVAIINGDQILLVEGLTSEGTKGLTEEELIDESHGAAYLVLTEGNEDVTVGDEVKVWIEALNTSHPAFGDASKVEVLP</sequence>
<accession>A0A553ZUF2</accession>
<dbReference type="EMBL" id="VLXZ01000015">
    <property type="protein sequence ID" value="TSB45077.1"/>
    <property type="molecule type" value="Genomic_DNA"/>
</dbReference>
<dbReference type="Gene3D" id="2.40.50.140">
    <property type="entry name" value="Nucleic acid-binding proteins"/>
    <property type="match status" value="1"/>
</dbReference>
<evidence type="ECO:0000313" key="1">
    <source>
        <dbReference type="EMBL" id="TSB45077.1"/>
    </source>
</evidence>
<name>A0A553ZUF2_9BACI</name>
<keyword evidence="2" id="KW-1185">Reference proteome</keyword>
<comment type="caution">
    <text evidence="1">The sequence shown here is derived from an EMBL/GenBank/DDBJ whole genome shotgun (WGS) entry which is preliminary data.</text>
</comment>
<dbReference type="Proteomes" id="UP000318521">
    <property type="component" value="Unassembled WGS sequence"/>
</dbReference>
<dbReference type="InterPro" id="IPR012340">
    <property type="entry name" value="NA-bd_OB-fold"/>
</dbReference>
<dbReference type="AlphaFoldDB" id="A0A553ZUF2"/>
<protein>
    <submittedName>
        <fullName evidence="1">DUF3221 domain-containing protein</fullName>
    </submittedName>
</protein>
<dbReference type="RefSeq" id="WP_143850318.1">
    <property type="nucleotide sequence ID" value="NZ_VLXZ01000015.1"/>
</dbReference>